<evidence type="ECO:0000256" key="2">
    <source>
        <dbReference type="ARBA" id="ARBA00022679"/>
    </source>
</evidence>
<feature type="region of interest" description="Disordered" evidence="7">
    <location>
        <begin position="124"/>
        <end position="169"/>
    </location>
</feature>
<sequence length="740" mass="75647">MVDSGVPTGDGAPTMFQGAFMLKSSTPWAQSRVIKQRHFVVEADQLKLYGRRGRTYKGSIALSTVVALRPTTDPTAPAHAIELEADSGRGAAALAAASAAYAATAAAASAAVKAAAAAGIGSAAAADPPAAPPPAARTPDGEEPPSVAAERRRASRAAERAAAAAAGTSGGGGGPFGGYLCVFVIAPDAAEADGFLRALHAVVPASATSELALKARVGRWPTLGLQPSDYVFGKTIGSGTFGKVKLATAPGGRQVAIKLISRSKLVGHKSQLGRLTQEICILKCLRHPHVIGLEEVHHLPEHIWMVMEYVSGGDLLALLNERRRLHEADVRAIFAQVVSAVAFCHSLGVAHRDLKLENILVDVLPAEAAAPPAAPPAAADAGAPPARGASASALEACAPALAAAAPAPAASVADSNRGAAPPPPSLKASRSDGSPPGGAPAPRPASGGAARGAGARSAARYCVKVADFGLCTLMPAGEFLRTQCGSPHYVAPELLTFESSTSYDGCEADAWSLGVILHVLLTSRLPFEGDNSAQLYARIRAGLQRIPARVRPLAGSLLAQILVVQPARRLSVAQMAAHPWFAEGDADAPHDAFVDGAPPDLGAERDGVARARAHTFLGGAHAVAEPPRACEAERDPLALALMTTLSVSPPATTSSRLPYEPPLGVRRSTGSAGHRSATPAAVRAAPPAGSRTGVAQPHSHQRRARASRAFLSHAVDALIDVDADTLLRVVGGARPRAYAS</sequence>
<feature type="compositionally biased region" description="Low complexity" evidence="7">
    <location>
        <begin position="677"/>
        <end position="688"/>
    </location>
</feature>
<dbReference type="Proteomes" id="UP000751190">
    <property type="component" value="Unassembled WGS sequence"/>
</dbReference>
<dbReference type="PROSITE" id="PS00107">
    <property type="entry name" value="PROTEIN_KINASE_ATP"/>
    <property type="match status" value="1"/>
</dbReference>
<dbReference type="FunFam" id="1.10.510.10:FF:000571">
    <property type="entry name" value="Maternal embryonic leucine zipper kinase"/>
    <property type="match status" value="1"/>
</dbReference>
<gene>
    <name evidence="9" type="ORF">KFE25_005870</name>
</gene>
<dbReference type="Gene3D" id="1.10.510.10">
    <property type="entry name" value="Transferase(Phosphotransferase) domain 1"/>
    <property type="match status" value="2"/>
</dbReference>
<dbReference type="PANTHER" id="PTHR24346">
    <property type="entry name" value="MAP/MICROTUBULE AFFINITY-REGULATING KINASE"/>
    <property type="match status" value="1"/>
</dbReference>
<dbReference type="AlphaFoldDB" id="A0A8J6CGR9"/>
<evidence type="ECO:0000259" key="8">
    <source>
        <dbReference type="PROSITE" id="PS50011"/>
    </source>
</evidence>
<reference evidence="9" key="1">
    <citation type="submission" date="2021-05" db="EMBL/GenBank/DDBJ databases">
        <title>The genome of the haptophyte Pavlova lutheri (Diacronema luteri, Pavlovales) - a model for lipid biosynthesis in eukaryotic algae.</title>
        <authorList>
            <person name="Hulatt C.J."/>
            <person name="Posewitz M.C."/>
        </authorList>
    </citation>
    <scope>NUCLEOTIDE SEQUENCE</scope>
    <source>
        <strain evidence="9">NIVA-4/92</strain>
    </source>
</reference>
<keyword evidence="1" id="KW-0723">Serine/threonine-protein kinase</keyword>
<keyword evidence="10" id="KW-1185">Reference proteome</keyword>
<proteinExistence type="predicted"/>
<dbReference type="PANTHER" id="PTHR24346:SF82">
    <property type="entry name" value="KP78A-RELATED"/>
    <property type="match status" value="1"/>
</dbReference>
<evidence type="ECO:0000256" key="7">
    <source>
        <dbReference type="SAM" id="MobiDB-lite"/>
    </source>
</evidence>
<keyword evidence="5 6" id="KW-0067">ATP-binding</keyword>
<feature type="compositionally biased region" description="Basic and acidic residues" evidence="7">
    <location>
        <begin position="149"/>
        <end position="159"/>
    </location>
</feature>
<comment type="caution">
    <text evidence="9">The sequence shown here is derived from an EMBL/GenBank/DDBJ whole genome shotgun (WGS) entry which is preliminary data.</text>
</comment>
<evidence type="ECO:0000256" key="1">
    <source>
        <dbReference type="ARBA" id="ARBA00022527"/>
    </source>
</evidence>
<dbReference type="PROSITE" id="PS00108">
    <property type="entry name" value="PROTEIN_KINASE_ST"/>
    <property type="match status" value="1"/>
</dbReference>
<dbReference type="InterPro" id="IPR008271">
    <property type="entry name" value="Ser/Thr_kinase_AS"/>
</dbReference>
<evidence type="ECO:0000256" key="4">
    <source>
        <dbReference type="ARBA" id="ARBA00022777"/>
    </source>
</evidence>
<evidence type="ECO:0000313" key="9">
    <source>
        <dbReference type="EMBL" id="KAG8469415.1"/>
    </source>
</evidence>
<evidence type="ECO:0000313" key="10">
    <source>
        <dbReference type="Proteomes" id="UP000751190"/>
    </source>
</evidence>
<accession>A0A8J6CGR9</accession>
<dbReference type="SMART" id="SM00220">
    <property type="entry name" value="S_TKc"/>
    <property type="match status" value="1"/>
</dbReference>
<protein>
    <recommendedName>
        <fullName evidence="8">Protein kinase domain-containing protein</fullName>
    </recommendedName>
</protein>
<dbReference type="GO" id="GO:0035556">
    <property type="term" value="P:intracellular signal transduction"/>
    <property type="evidence" value="ECO:0007669"/>
    <property type="project" value="TreeGrafter"/>
</dbReference>
<dbReference type="OrthoDB" id="10252171at2759"/>
<feature type="binding site" evidence="6">
    <location>
        <position position="258"/>
    </location>
    <ligand>
        <name>ATP</name>
        <dbReference type="ChEBI" id="CHEBI:30616"/>
    </ligand>
</feature>
<dbReference type="Pfam" id="PF00069">
    <property type="entry name" value="Pkinase"/>
    <property type="match status" value="2"/>
</dbReference>
<dbReference type="PROSITE" id="PS50011">
    <property type="entry name" value="PROTEIN_KINASE_DOM"/>
    <property type="match status" value="1"/>
</dbReference>
<dbReference type="GO" id="GO:0004674">
    <property type="term" value="F:protein serine/threonine kinase activity"/>
    <property type="evidence" value="ECO:0007669"/>
    <property type="project" value="UniProtKB-KW"/>
</dbReference>
<name>A0A8J6CGR9_DIALT</name>
<keyword evidence="4" id="KW-0418">Kinase</keyword>
<keyword evidence="2" id="KW-0808">Transferase</keyword>
<feature type="region of interest" description="Disordered" evidence="7">
    <location>
        <begin position="648"/>
        <end position="706"/>
    </location>
</feature>
<evidence type="ECO:0000256" key="5">
    <source>
        <dbReference type="ARBA" id="ARBA00022840"/>
    </source>
</evidence>
<dbReference type="EMBL" id="JAGTXO010000002">
    <property type="protein sequence ID" value="KAG8469415.1"/>
    <property type="molecule type" value="Genomic_DNA"/>
</dbReference>
<dbReference type="GO" id="GO:0005524">
    <property type="term" value="F:ATP binding"/>
    <property type="evidence" value="ECO:0007669"/>
    <property type="project" value="UniProtKB-UniRule"/>
</dbReference>
<dbReference type="InterPro" id="IPR000719">
    <property type="entry name" value="Prot_kinase_dom"/>
</dbReference>
<dbReference type="GO" id="GO:0005737">
    <property type="term" value="C:cytoplasm"/>
    <property type="evidence" value="ECO:0007669"/>
    <property type="project" value="TreeGrafter"/>
</dbReference>
<evidence type="ECO:0000256" key="6">
    <source>
        <dbReference type="PROSITE-ProRule" id="PRU10141"/>
    </source>
</evidence>
<evidence type="ECO:0000256" key="3">
    <source>
        <dbReference type="ARBA" id="ARBA00022741"/>
    </source>
</evidence>
<keyword evidence="3 6" id="KW-0547">Nucleotide-binding</keyword>
<feature type="region of interest" description="Disordered" evidence="7">
    <location>
        <begin position="412"/>
        <end position="451"/>
    </location>
</feature>
<dbReference type="InterPro" id="IPR011009">
    <property type="entry name" value="Kinase-like_dom_sf"/>
</dbReference>
<organism evidence="9 10">
    <name type="scientific">Diacronema lutheri</name>
    <name type="common">Unicellular marine alga</name>
    <name type="synonym">Monochrysis lutheri</name>
    <dbReference type="NCBI Taxonomy" id="2081491"/>
    <lineage>
        <taxon>Eukaryota</taxon>
        <taxon>Haptista</taxon>
        <taxon>Haptophyta</taxon>
        <taxon>Pavlovophyceae</taxon>
        <taxon>Pavlovales</taxon>
        <taxon>Pavlovaceae</taxon>
        <taxon>Diacronema</taxon>
    </lineage>
</organism>
<feature type="domain" description="Protein kinase" evidence="8">
    <location>
        <begin position="230"/>
        <end position="581"/>
    </location>
</feature>
<dbReference type="InterPro" id="IPR017441">
    <property type="entry name" value="Protein_kinase_ATP_BS"/>
</dbReference>
<dbReference type="SUPFAM" id="SSF56112">
    <property type="entry name" value="Protein kinase-like (PK-like)"/>
    <property type="match status" value="1"/>
</dbReference>